<evidence type="ECO:0000313" key="2">
    <source>
        <dbReference type="EMBL" id="MCE0482083.1"/>
    </source>
</evidence>
<evidence type="ECO:0000256" key="1">
    <source>
        <dbReference type="SAM" id="MobiDB-lite"/>
    </source>
</evidence>
<proteinExistence type="predicted"/>
<dbReference type="EMBL" id="JACEIK010005718">
    <property type="protein sequence ID" value="MCE0482083.1"/>
    <property type="molecule type" value="Genomic_DNA"/>
</dbReference>
<organism evidence="2 3">
    <name type="scientific">Datura stramonium</name>
    <name type="common">Jimsonweed</name>
    <name type="synonym">Common thornapple</name>
    <dbReference type="NCBI Taxonomy" id="4076"/>
    <lineage>
        <taxon>Eukaryota</taxon>
        <taxon>Viridiplantae</taxon>
        <taxon>Streptophyta</taxon>
        <taxon>Embryophyta</taxon>
        <taxon>Tracheophyta</taxon>
        <taxon>Spermatophyta</taxon>
        <taxon>Magnoliopsida</taxon>
        <taxon>eudicotyledons</taxon>
        <taxon>Gunneridae</taxon>
        <taxon>Pentapetalae</taxon>
        <taxon>asterids</taxon>
        <taxon>lamiids</taxon>
        <taxon>Solanales</taxon>
        <taxon>Solanaceae</taxon>
        <taxon>Solanoideae</taxon>
        <taxon>Datureae</taxon>
        <taxon>Datura</taxon>
    </lineage>
</organism>
<reference evidence="2 3" key="1">
    <citation type="journal article" date="2021" name="BMC Genomics">
        <title>Datura genome reveals duplications of psychoactive alkaloid biosynthetic genes and high mutation rate following tissue culture.</title>
        <authorList>
            <person name="Rajewski A."/>
            <person name="Carter-House D."/>
            <person name="Stajich J."/>
            <person name="Litt A."/>
        </authorList>
    </citation>
    <scope>NUCLEOTIDE SEQUENCE [LARGE SCALE GENOMIC DNA]</scope>
    <source>
        <strain evidence="2">AR-01</strain>
    </source>
</reference>
<evidence type="ECO:0000313" key="3">
    <source>
        <dbReference type="Proteomes" id="UP000823775"/>
    </source>
</evidence>
<feature type="region of interest" description="Disordered" evidence="1">
    <location>
        <begin position="43"/>
        <end position="66"/>
    </location>
</feature>
<name>A0ABS8VSE9_DATST</name>
<accession>A0ABS8VSE9</accession>
<protein>
    <submittedName>
        <fullName evidence="2">Uncharacterized protein</fullName>
    </submittedName>
</protein>
<comment type="caution">
    <text evidence="2">The sequence shown here is derived from an EMBL/GenBank/DDBJ whole genome shotgun (WGS) entry which is preliminary data.</text>
</comment>
<dbReference type="Proteomes" id="UP000823775">
    <property type="component" value="Unassembled WGS sequence"/>
</dbReference>
<sequence>MQDKKKKNTVGTAIDRQNAGAKMRGIALSHVISKIVEKNRGNWRLDDEKTVPTSEPPAPTSTPGSCGILGDLTRKIPVTIRRLILIII</sequence>
<keyword evidence="3" id="KW-1185">Reference proteome</keyword>
<gene>
    <name evidence="2" type="ORF">HAX54_040475</name>
</gene>